<dbReference type="OrthoDB" id="3989227at2759"/>
<dbReference type="Pfam" id="PF00172">
    <property type="entry name" value="Zn_clus"/>
    <property type="match status" value="1"/>
</dbReference>
<dbReference type="Gene3D" id="4.10.240.10">
    <property type="entry name" value="Zn(2)-C6 fungal-type DNA-binding domain"/>
    <property type="match status" value="1"/>
</dbReference>
<dbReference type="GO" id="GO:0003677">
    <property type="term" value="F:DNA binding"/>
    <property type="evidence" value="ECO:0007669"/>
    <property type="project" value="InterPro"/>
</dbReference>
<protein>
    <recommendedName>
        <fullName evidence="5">Zn(2)-C6 fungal-type domain-containing protein</fullName>
    </recommendedName>
</protein>
<dbReference type="InterPro" id="IPR007219">
    <property type="entry name" value="XnlR_reg_dom"/>
</dbReference>
<dbReference type="GO" id="GO:0008270">
    <property type="term" value="F:zinc ion binding"/>
    <property type="evidence" value="ECO:0007669"/>
    <property type="project" value="InterPro"/>
</dbReference>
<dbReference type="SUPFAM" id="SSF57701">
    <property type="entry name" value="Zn2/Cys6 DNA-binding domain"/>
    <property type="match status" value="1"/>
</dbReference>
<dbReference type="GO" id="GO:0000981">
    <property type="term" value="F:DNA-binding transcription factor activity, RNA polymerase II-specific"/>
    <property type="evidence" value="ECO:0007669"/>
    <property type="project" value="InterPro"/>
</dbReference>
<dbReference type="SMART" id="SM00066">
    <property type="entry name" value="GAL4"/>
    <property type="match status" value="1"/>
</dbReference>
<accession>A0A6A6IBT2</accession>
<reference evidence="6" key="1">
    <citation type="journal article" date="2020" name="Stud. Mycol.">
        <title>101 Dothideomycetes genomes: a test case for predicting lifestyles and emergence of pathogens.</title>
        <authorList>
            <person name="Haridas S."/>
            <person name="Albert R."/>
            <person name="Binder M."/>
            <person name="Bloem J."/>
            <person name="Labutti K."/>
            <person name="Salamov A."/>
            <person name="Andreopoulos B."/>
            <person name="Baker S."/>
            <person name="Barry K."/>
            <person name="Bills G."/>
            <person name="Bluhm B."/>
            <person name="Cannon C."/>
            <person name="Castanera R."/>
            <person name="Culley D."/>
            <person name="Daum C."/>
            <person name="Ezra D."/>
            <person name="Gonzalez J."/>
            <person name="Henrissat B."/>
            <person name="Kuo A."/>
            <person name="Liang C."/>
            <person name="Lipzen A."/>
            <person name="Lutzoni F."/>
            <person name="Magnuson J."/>
            <person name="Mondo S."/>
            <person name="Nolan M."/>
            <person name="Ohm R."/>
            <person name="Pangilinan J."/>
            <person name="Park H.-J."/>
            <person name="Ramirez L."/>
            <person name="Alfaro M."/>
            <person name="Sun H."/>
            <person name="Tritt A."/>
            <person name="Yoshinaga Y."/>
            <person name="Zwiers L.-H."/>
            <person name="Turgeon B."/>
            <person name="Goodwin S."/>
            <person name="Spatafora J."/>
            <person name="Crous P."/>
            <person name="Grigoriev I."/>
        </authorList>
    </citation>
    <scope>NUCLEOTIDE SEQUENCE</scope>
    <source>
        <strain evidence="6">CBS 122368</strain>
    </source>
</reference>
<dbReference type="PROSITE" id="PS50048">
    <property type="entry name" value="ZN2_CY6_FUNGAL_2"/>
    <property type="match status" value="1"/>
</dbReference>
<dbReference type="GO" id="GO:0006351">
    <property type="term" value="P:DNA-templated transcription"/>
    <property type="evidence" value="ECO:0007669"/>
    <property type="project" value="InterPro"/>
</dbReference>
<dbReference type="SMART" id="SM00906">
    <property type="entry name" value="Fungal_trans"/>
    <property type="match status" value="1"/>
</dbReference>
<organism evidence="6 7">
    <name type="scientific">Trematosphaeria pertusa</name>
    <dbReference type="NCBI Taxonomy" id="390896"/>
    <lineage>
        <taxon>Eukaryota</taxon>
        <taxon>Fungi</taxon>
        <taxon>Dikarya</taxon>
        <taxon>Ascomycota</taxon>
        <taxon>Pezizomycotina</taxon>
        <taxon>Dothideomycetes</taxon>
        <taxon>Pleosporomycetidae</taxon>
        <taxon>Pleosporales</taxon>
        <taxon>Massarineae</taxon>
        <taxon>Trematosphaeriaceae</taxon>
        <taxon>Trematosphaeria</taxon>
    </lineage>
</organism>
<dbReference type="RefSeq" id="XP_033682671.1">
    <property type="nucleotide sequence ID" value="XM_033829366.1"/>
</dbReference>
<dbReference type="GO" id="GO:0005634">
    <property type="term" value="C:nucleus"/>
    <property type="evidence" value="ECO:0007669"/>
    <property type="project" value="UniProtKB-SubCell"/>
</dbReference>
<feature type="region of interest" description="Disordered" evidence="4">
    <location>
        <begin position="813"/>
        <end position="845"/>
    </location>
</feature>
<evidence type="ECO:0000256" key="1">
    <source>
        <dbReference type="ARBA" id="ARBA00004123"/>
    </source>
</evidence>
<dbReference type="InterPro" id="IPR036864">
    <property type="entry name" value="Zn2-C6_fun-type_DNA-bd_sf"/>
</dbReference>
<sequence length="881" mass="98636">MSDEILHTAAASDRVQKPNGSISGASGAPTPNPRSCVTCRRRKVKCDKKQPCSNCARAKIECVFPGPGRAPRKSRKPPDGELMDRLRRLEGVVQSLNAQVEEHEQEAADRNASRQESGAASDCPYSKEPSVAVDTSVEGLENRFGRLVVDQGRSRYINNSFWASLNNEVEDLKAILIEPSDDEGDSHASPDSSYSSQHQGFLFGYSSTNVDMLSLHPTPEHGRQFWEIYKENVDPLVKVLHIPSFEPIFLNAVSHPDKVAKSLEPLIFAIYYGAVTSIMPQECVDKWGEERAALLHKYRFGLEQGLARANFLFCDEMVILQAFVVFLILLRRNDDARKIWTLTGLAVRIAQTLGIHRDGSHFNLSPFEIEMRRRLWWQVCILDARASEDHGCDPTIVEAQFDTKMPLNVYDTDLDPNMTEFPEERQGFTDMTFCLIRFEVTNIFRRILYIPPGPSRCSEFFAALTIPEKEKWISECHQRLEDKYLKNCDMSVPLYWVTATISRLVMSKMWLVVYHPHQRKDGGASLPQETKDKLFITSLENIEYSILLETEARTQKWGWLFRTYVQWHAIAFLLSELCVRTKGEAVDRAWRALEATAGRWWFPLGESSPYRKGKAGCLWKPLRKLMAKARAARERELALERASQAIKNKGIYYSDFPHMMDQLPTDPPPANQPSPENLDKMLRPSAPRLGEMPIAKPPSWAGSPALGNIDFSLPSGVSTVPVITENDHGHSPLPGTNSAKDPNAVQNFQSLSEHGLDYLIRDVMGDVAFDGSSIHDAHDEGHAYAGAPPNPRSINRITNGTLALTQGAFTQEPNAFTNSDSFNNSPAGMGSSGQSSNSPVLDGENMDWTGWDDLVSQYGMEGPQQVPTANGAGHLGMVHWF</sequence>
<feature type="compositionally biased region" description="Polar residues" evidence="4">
    <location>
        <begin position="813"/>
        <end position="839"/>
    </location>
</feature>
<dbReference type="PANTHER" id="PTHR31001">
    <property type="entry name" value="UNCHARACTERIZED TRANSCRIPTIONAL REGULATORY PROTEIN"/>
    <property type="match status" value="1"/>
</dbReference>
<name>A0A6A6IBT2_9PLEO</name>
<dbReference type="PANTHER" id="PTHR31001:SF50">
    <property type="entry name" value="ZN(II)2CYS6 TRANSCRIPTION FACTOR (EUROFUNG)"/>
    <property type="match status" value="1"/>
</dbReference>
<feature type="domain" description="Zn(2)-C6 fungal-type" evidence="5">
    <location>
        <begin position="35"/>
        <end position="64"/>
    </location>
</feature>
<gene>
    <name evidence="6" type="ORF">BU26DRAFT_520761</name>
</gene>
<evidence type="ECO:0000259" key="5">
    <source>
        <dbReference type="PROSITE" id="PS50048"/>
    </source>
</evidence>
<dbReference type="CDD" id="cd00067">
    <property type="entry name" value="GAL4"/>
    <property type="match status" value="1"/>
</dbReference>
<dbReference type="Pfam" id="PF04082">
    <property type="entry name" value="Fungal_trans"/>
    <property type="match status" value="1"/>
</dbReference>
<keyword evidence="2" id="KW-0479">Metal-binding</keyword>
<proteinExistence type="predicted"/>
<evidence type="ECO:0000256" key="2">
    <source>
        <dbReference type="ARBA" id="ARBA00022723"/>
    </source>
</evidence>
<evidence type="ECO:0000313" key="6">
    <source>
        <dbReference type="EMBL" id="KAF2247667.1"/>
    </source>
</evidence>
<dbReference type="Proteomes" id="UP000800094">
    <property type="component" value="Unassembled WGS sequence"/>
</dbReference>
<feature type="region of interest" description="Disordered" evidence="4">
    <location>
        <begin position="1"/>
        <end position="36"/>
    </location>
</feature>
<dbReference type="GeneID" id="54582696"/>
<dbReference type="InterPro" id="IPR050613">
    <property type="entry name" value="Sec_Metabolite_Reg"/>
</dbReference>
<dbReference type="AlphaFoldDB" id="A0A6A6IBT2"/>
<dbReference type="InterPro" id="IPR001138">
    <property type="entry name" value="Zn2Cys6_DnaBD"/>
</dbReference>
<feature type="compositionally biased region" description="Basic and acidic residues" evidence="4">
    <location>
        <begin position="100"/>
        <end position="113"/>
    </location>
</feature>
<keyword evidence="7" id="KW-1185">Reference proteome</keyword>
<keyword evidence="3" id="KW-0539">Nucleus</keyword>
<dbReference type="EMBL" id="ML987197">
    <property type="protein sequence ID" value="KAF2247667.1"/>
    <property type="molecule type" value="Genomic_DNA"/>
</dbReference>
<dbReference type="PROSITE" id="PS00463">
    <property type="entry name" value="ZN2_CY6_FUNGAL_1"/>
    <property type="match status" value="1"/>
</dbReference>
<evidence type="ECO:0000313" key="7">
    <source>
        <dbReference type="Proteomes" id="UP000800094"/>
    </source>
</evidence>
<evidence type="ECO:0000256" key="3">
    <source>
        <dbReference type="ARBA" id="ARBA00023242"/>
    </source>
</evidence>
<comment type="subcellular location">
    <subcellularLocation>
        <location evidence="1">Nucleus</location>
    </subcellularLocation>
</comment>
<dbReference type="CDD" id="cd12148">
    <property type="entry name" value="fungal_TF_MHR"/>
    <property type="match status" value="1"/>
</dbReference>
<evidence type="ECO:0000256" key="4">
    <source>
        <dbReference type="SAM" id="MobiDB-lite"/>
    </source>
</evidence>
<feature type="region of interest" description="Disordered" evidence="4">
    <location>
        <begin position="100"/>
        <end position="128"/>
    </location>
</feature>